<feature type="region of interest" description="Disordered" evidence="3">
    <location>
        <begin position="1"/>
        <end position="20"/>
    </location>
</feature>
<dbReference type="Pfam" id="PF00098">
    <property type="entry name" value="zf-CCHC"/>
    <property type="match status" value="1"/>
</dbReference>
<evidence type="ECO:0000313" key="6">
    <source>
        <dbReference type="Proteomes" id="UP001140091"/>
    </source>
</evidence>
<evidence type="ECO:0000256" key="2">
    <source>
        <dbReference type="PROSITE-ProRule" id="PRU00047"/>
    </source>
</evidence>
<reference evidence="5" key="1">
    <citation type="submission" date="2022-06" db="EMBL/GenBank/DDBJ databases">
        <title>Genome Sequence of Candolleomyces eurysporus.</title>
        <authorList>
            <person name="Buettner E."/>
        </authorList>
    </citation>
    <scope>NUCLEOTIDE SEQUENCE</scope>
    <source>
        <strain evidence="5">VTCC 930004</strain>
    </source>
</reference>
<dbReference type="InterPro" id="IPR036875">
    <property type="entry name" value="Znf_CCHC_sf"/>
</dbReference>
<dbReference type="OrthoDB" id="3026227at2759"/>
<dbReference type="InterPro" id="IPR032567">
    <property type="entry name" value="RTL1-rel"/>
</dbReference>
<dbReference type="GO" id="GO:0006397">
    <property type="term" value="P:mRNA processing"/>
    <property type="evidence" value="ECO:0007669"/>
    <property type="project" value="UniProtKB-KW"/>
</dbReference>
<dbReference type="EMBL" id="JANBPK010000946">
    <property type="protein sequence ID" value="KAJ2928009.1"/>
    <property type="molecule type" value="Genomic_DNA"/>
</dbReference>
<feature type="domain" description="CCHC-type" evidence="4">
    <location>
        <begin position="306"/>
        <end position="321"/>
    </location>
</feature>
<feature type="compositionally biased region" description="Basic and acidic residues" evidence="3">
    <location>
        <begin position="262"/>
        <end position="281"/>
    </location>
</feature>
<dbReference type="GO" id="GO:0008270">
    <property type="term" value="F:zinc ion binding"/>
    <property type="evidence" value="ECO:0007669"/>
    <property type="project" value="UniProtKB-KW"/>
</dbReference>
<dbReference type="Gene3D" id="4.10.60.10">
    <property type="entry name" value="Zinc finger, CCHC-type"/>
    <property type="match status" value="1"/>
</dbReference>
<dbReference type="PANTHER" id="PTHR15503">
    <property type="entry name" value="LDOC1 RELATED"/>
    <property type="match status" value="1"/>
</dbReference>
<dbReference type="GO" id="GO:0003676">
    <property type="term" value="F:nucleic acid binding"/>
    <property type="evidence" value="ECO:0007669"/>
    <property type="project" value="InterPro"/>
</dbReference>
<evidence type="ECO:0000256" key="1">
    <source>
        <dbReference type="ARBA" id="ARBA00022664"/>
    </source>
</evidence>
<dbReference type="SUPFAM" id="SSF57756">
    <property type="entry name" value="Retrovirus zinc finger-like domains"/>
    <property type="match status" value="1"/>
</dbReference>
<keyword evidence="2" id="KW-0863">Zinc-finger</keyword>
<proteinExistence type="predicted"/>
<keyword evidence="6" id="KW-1185">Reference proteome</keyword>
<evidence type="ECO:0000256" key="3">
    <source>
        <dbReference type="SAM" id="MobiDB-lite"/>
    </source>
</evidence>
<comment type="caution">
    <text evidence="5">The sequence shown here is derived from an EMBL/GenBank/DDBJ whole genome shotgun (WGS) entry which is preliminary data.</text>
</comment>
<keyword evidence="2" id="KW-0479">Metal-binding</keyword>
<evidence type="ECO:0000313" key="5">
    <source>
        <dbReference type="EMBL" id="KAJ2928009.1"/>
    </source>
</evidence>
<feature type="compositionally biased region" description="Low complexity" evidence="3">
    <location>
        <begin position="1"/>
        <end position="12"/>
    </location>
</feature>
<dbReference type="Proteomes" id="UP001140091">
    <property type="component" value="Unassembled WGS sequence"/>
</dbReference>
<evidence type="ECO:0000259" key="4">
    <source>
        <dbReference type="PROSITE" id="PS50158"/>
    </source>
</evidence>
<organism evidence="5 6">
    <name type="scientific">Candolleomyces eurysporus</name>
    <dbReference type="NCBI Taxonomy" id="2828524"/>
    <lineage>
        <taxon>Eukaryota</taxon>
        <taxon>Fungi</taxon>
        <taxon>Dikarya</taxon>
        <taxon>Basidiomycota</taxon>
        <taxon>Agaricomycotina</taxon>
        <taxon>Agaricomycetes</taxon>
        <taxon>Agaricomycetidae</taxon>
        <taxon>Agaricales</taxon>
        <taxon>Agaricineae</taxon>
        <taxon>Psathyrellaceae</taxon>
        <taxon>Candolleomyces</taxon>
    </lineage>
</organism>
<dbReference type="InterPro" id="IPR001878">
    <property type="entry name" value="Znf_CCHC"/>
</dbReference>
<protein>
    <recommendedName>
        <fullName evidence="4">CCHC-type domain-containing protein</fullName>
    </recommendedName>
</protein>
<dbReference type="AlphaFoldDB" id="A0A9W8J5W0"/>
<gene>
    <name evidence="5" type="ORF">H1R20_g9079</name>
</gene>
<keyword evidence="1" id="KW-0507">mRNA processing</keyword>
<dbReference type="PROSITE" id="PS50158">
    <property type="entry name" value="ZF_CCHC"/>
    <property type="match status" value="1"/>
</dbReference>
<dbReference type="PANTHER" id="PTHR15503:SF22">
    <property type="entry name" value="TRANSPOSON TY3-I GAG POLYPROTEIN"/>
    <property type="match status" value="1"/>
</dbReference>
<sequence length="381" mass="42185">MADQQEPMTQTPEEQEDTPQGMTLRVAMQEFAMMVGNFTNALISFMPGLTSAATTISQAAQQQGALASEINKLRQVDAGKKLKPEAPGLFDGTGSKAQGFLLELDMYFDALGIEDANQKIIYALSKVRGGTGEIATHWANSTRTLIQERKAAGGQYFNSWEQFKVTLTLHFVLQPSSETAIENLRALEMGNKTCEEYTVLFQGYAAQSGYNTPALLEEYKRGLNKQLRDKIYGLVPMPTTIDDWAAKACLLDKQYRIAKTQYGKDRGGQEKGKAPERRWTPRESTPVPTRDPNAMDIDRNRTPMICYTCGKQGHRSNACREALPGASCAYCKARGHRIADCKSPNKKPFGPVTIKTRANDFDLSAMPESEIAALKAKLQDF</sequence>
<dbReference type="Pfam" id="PF03732">
    <property type="entry name" value="Retrotrans_gag"/>
    <property type="match status" value="1"/>
</dbReference>
<dbReference type="InterPro" id="IPR005162">
    <property type="entry name" value="Retrotrans_gag_dom"/>
</dbReference>
<accession>A0A9W8J5W0</accession>
<keyword evidence="2" id="KW-0862">Zinc</keyword>
<feature type="non-terminal residue" evidence="5">
    <location>
        <position position="381"/>
    </location>
</feature>
<dbReference type="SMART" id="SM00343">
    <property type="entry name" value="ZnF_C2HC"/>
    <property type="match status" value="2"/>
</dbReference>
<name>A0A9W8J5W0_9AGAR</name>
<feature type="region of interest" description="Disordered" evidence="3">
    <location>
        <begin position="262"/>
        <end position="296"/>
    </location>
</feature>